<sequence length="391" mass="44965">MEAQNRRTLLIRCAIALLGLFLLIEMEDKEAYYSDGGQSRLPRFLLEEARPELFRKVTALELHTFESLVEEFRRRGLLEDGRSVRVEEQVLMFLDIVVYNNAMRQTAVKFCRGLYTVQRYFHAVLDALVALYPRYVNLTPPTSLPERLQDPKYAAFKNCLGALDGVLIPVKVPLHQQAPYRTRKGFLAQNVLAVVSFDFKFLFLLAGWEGSAHNGTVLADAFCKKFTILEKKYFLADAGYALQKGLLIPFRATQYHLKEQAAAGLRPATQKELYNLRHSSLRNVVERLFGCLKEKFKILTTPSEHSIEQQVQLVYALATLWNFLRDHQQLDDNQILMDDKAFNNRSDEETNPTPHLRSAVEDAAMGSRRARICEKLWSQYQTYLAANPRSH</sequence>
<keyword evidence="6" id="KW-0378">Hydrolase</keyword>
<evidence type="ECO:0000256" key="6">
    <source>
        <dbReference type="ARBA" id="ARBA00022801"/>
    </source>
</evidence>
<gene>
    <name evidence="11" type="ORF">PCASD_01420</name>
</gene>
<evidence type="ECO:0000313" key="11">
    <source>
        <dbReference type="EMBL" id="PLW50467.1"/>
    </source>
</evidence>
<feature type="domain" description="DDE Tnp4" evidence="9">
    <location>
        <begin position="163"/>
        <end position="322"/>
    </location>
</feature>
<dbReference type="InterPro" id="IPR027806">
    <property type="entry name" value="HARBI1_dom"/>
</dbReference>
<feature type="signal peptide" evidence="8">
    <location>
        <begin position="1"/>
        <end position="31"/>
    </location>
</feature>
<organism evidence="11 12">
    <name type="scientific">Puccinia coronata f. sp. avenae</name>
    <dbReference type="NCBI Taxonomy" id="200324"/>
    <lineage>
        <taxon>Eukaryota</taxon>
        <taxon>Fungi</taxon>
        <taxon>Dikarya</taxon>
        <taxon>Basidiomycota</taxon>
        <taxon>Pucciniomycotina</taxon>
        <taxon>Pucciniomycetes</taxon>
        <taxon>Pucciniales</taxon>
        <taxon>Pucciniaceae</taxon>
        <taxon>Puccinia</taxon>
    </lineage>
</organism>
<dbReference type="Pfam" id="PF13359">
    <property type="entry name" value="DDE_Tnp_4"/>
    <property type="match status" value="1"/>
</dbReference>
<name>A0A2N5VKF3_9BASI</name>
<comment type="similarity">
    <text evidence="3">Belongs to the HARBI1 family.</text>
</comment>
<comment type="subcellular location">
    <subcellularLocation>
        <location evidence="2">Nucleus</location>
    </subcellularLocation>
</comment>
<dbReference type="AlphaFoldDB" id="A0A2N5VKF3"/>
<dbReference type="GO" id="GO:0004518">
    <property type="term" value="F:nuclease activity"/>
    <property type="evidence" value="ECO:0007669"/>
    <property type="project" value="UniProtKB-KW"/>
</dbReference>
<dbReference type="PANTHER" id="PTHR22930">
    <property type="match status" value="1"/>
</dbReference>
<evidence type="ECO:0000256" key="1">
    <source>
        <dbReference type="ARBA" id="ARBA00001968"/>
    </source>
</evidence>
<dbReference type="GO" id="GO:0046872">
    <property type="term" value="F:metal ion binding"/>
    <property type="evidence" value="ECO:0007669"/>
    <property type="project" value="UniProtKB-KW"/>
</dbReference>
<keyword evidence="7" id="KW-0539">Nucleus</keyword>
<dbReference type="GO" id="GO:0016787">
    <property type="term" value="F:hydrolase activity"/>
    <property type="evidence" value="ECO:0007669"/>
    <property type="project" value="UniProtKB-KW"/>
</dbReference>
<comment type="cofactor">
    <cofactor evidence="1">
        <name>a divalent metal cation</name>
        <dbReference type="ChEBI" id="CHEBI:60240"/>
    </cofactor>
</comment>
<feature type="chain" id="PRO_5014807983" evidence="8">
    <location>
        <begin position="32"/>
        <end position="391"/>
    </location>
</feature>
<evidence type="ECO:0000313" key="12">
    <source>
        <dbReference type="Proteomes" id="UP000235392"/>
    </source>
</evidence>
<evidence type="ECO:0000256" key="4">
    <source>
        <dbReference type="ARBA" id="ARBA00022722"/>
    </source>
</evidence>
<reference evidence="11 12" key="1">
    <citation type="submission" date="2017-11" db="EMBL/GenBank/DDBJ databases">
        <title>De novo assembly and phasing of dikaryotic genomes from two isolates of Puccinia coronata f. sp. avenae, the causal agent of oat crown rust.</title>
        <authorList>
            <person name="Miller M.E."/>
            <person name="Zhang Y."/>
            <person name="Omidvar V."/>
            <person name="Sperschneider J."/>
            <person name="Schwessinger B."/>
            <person name="Raley C."/>
            <person name="Palmer J.M."/>
            <person name="Garnica D."/>
            <person name="Upadhyaya N."/>
            <person name="Rathjen J."/>
            <person name="Taylor J.M."/>
            <person name="Park R.F."/>
            <person name="Dodds P.N."/>
            <person name="Hirsch C.D."/>
            <person name="Kianian S.F."/>
            <person name="Figueroa M."/>
        </authorList>
    </citation>
    <scope>NUCLEOTIDE SEQUENCE [LARGE SCALE GENOMIC DNA]</scope>
    <source>
        <strain evidence="11">12SD80</strain>
    </source>
</reference>
<keyword evidence="4" id="KW-0540">Nuclease</keyword>
<evidence type="ECO:0000259" key="9">
    <source>
        <dbReference type="Pfam" id="PF13359"/>
    </source>
</evidence>
<keyword evidence="5" id="KW-0479">Metal-binding</keyword>
<evidence type="ECO:0000256" key="7">
    <source>
        <dbReference type="ARBA" id="ARBA00023242"/>
    </source>
</evidence>
<evidence type="ECO:0000256" key="2">
    <source>
        <dbReference type="ARBA" id="ARBA00004123"/>
    </source>
</evidence>
<dbReference type="Pfam" id="PF26138">
    <property type="entry name" value="DUF8040"/>
    <property type="match status" value="1"/>
</dbReference>
<evidence type="ECO:0000256" key="8">
    <source>
        <dbReference type="SAM" id="SignalP"/>
    </source>
</evidence>
<evidence type="ECO:0000259" key="10">
    <source>
        <dbReference type="Pfam" id="PF26138"/>
    </source>
</evidence>
<protein>
    <submittedName>
        <fullName evidence="11">Uncharacterized protein</fullName>
    </submittedName>
</protein>
<dbReference type="EMBL" id="PGCI01000010">
    <property type="protein sequence ID" value="PLW50467.1"/>
    <property type="molecule type" value="Genomic_DNA"/>
</dbReference>
<comment type="caution">
    <text evidence="11">The sequence shown here is derived from an EMBL/GenBank/DDBJ whole genome shotgun (WGS) entry which is preliminary data.</text>
</comment>
<dbReference type="InterPro" id="IPR058353">
    <property type="entry name" value="DUF8040"/>
</dbReference>
<evidence type="ECO:0000256" key="5">
    <source>
        <dbReference type="ARBA" id="ARBA00022723"/>
    </source>
</evidence>
<proteinExistence type="inferred from homology"/>
<dbReference type="GO" id="GO:0005634">
    <property type="term" value="C:nucleus"/>
    <property type="evidence" value="ECO:0007669"/>
    <property type="project" value="UniProtKB-SubCell"/>
</dbReference>
<feature type="domain" description="DUF8040" evidence="10">
    <location>
        <begin position="51"/>
        <end position="129"/>
    </location>
</feature>
<accession>A0A2N5VKF3</accession>
<dbReference type="PANTHER" id="PTHR22930:SF85">
    <property type="entry name" value="GH03217P-RELATED"/>
    <property type="match status" value="1"/>
</dbReference>
<keyword evidence="8" id="KW-0732">Signal</keyword>
<evidence type="ECO:0000256" key="3">
    <source>
        <dbReference type="ARBA" id="ARBA00006958"/>
    </source>
</evidence>
<dbReference type="Proteomes" id="UP000235392">
    <property type="component" value="Unassembled WGS sequence"/>
</dbReference>
<dbReference type="InterPro" id="IPR045249">
    <property type="entry name" value="HARBI1-like"/>
</dbReference>